<dbReference type="EMBL" id="PTIX01000038">
    <property type="protein sequence ID" value="PPK61878.1"/>
    <property type="molecule type" value="Genomic_DNA"/>
</dbReference>
<sequence>MADRLRLSVRTLRDAHVALVAVRPVVSDPPLDWRSYYYRSATVYREVAATDPDHANEALYWAEREHEKAQRPLDKIPTDVVDSGPVGRVRLHSLDALCQDLDGTLPPRGGRSAAYHLACAELFAVVSEIDRFNHHQARYYADKSRRDAREAKA</sequence>
<evidence type="ECO:0000313" key="2">
    <source>
        <dbReference type="Proteomes" id="UP000239203"/>
    </source>
</evidence>
<dbReference type="RefSeq" id="WP_181043943.1">
    <property type="nucleotide sequence ID" value="NZ_CP154825.1"/>
</dbReference>
<proteinExistence type="predicted"/>
<comment type="caution">
    <text evidence="1">The sequence shown here is derived from an EMBL/GenBank/DDBJ whole genome shotgun (WGS) entry which is preliminary data.</text>
</comment>
<dbReference type="InterPro" id="IPR048152">
    <property type="entry name" value="AMED_5909-like"/>
</dbReference>
<dbReference type="Proteomes" id="UP000239203">
    <property type="component" value="Unassembled WGS sequence"/>
</dbReference>
<dbReference type="AlphaFoldDB" id="A0A2S6GBY6"/>
<protein>
    <submittedName>
        <fullName evidence="1">Uncharacterized protein</fullName>
    </submittedName>
</protein>
<accession>A0A2S6GBY6</accession>
<organism evidence="1 2">
    <name type="scientific">Actinokineospora auranticolor</name>
    <dbReference type="NCBI Taxonomy" id="155976"/>
    <lineage>
        <taxon>Bacteria</taxon>
        <taxon>Bacillati</taxon>
        <taxon>Actinomycetota</taxon>
        <taxon>Actinomycetes</taxon>
        <taxon>Pseudonocardiales</taxon>
        <taxon>Pseudonocardiaceae</taxon>
        <taxon>Actinokineospora</taxon>
    </lineage>
</organism>
<gene>
    <name evidence="1" type="ORF">CLV40_13827</name>
</gene>
<keyword evidence="2" id="KW-1185">Reference proteome</keyword>
<evidence type="ECO:0000313" key="1">
    <source>
        <dbReference type="EMBL" id="PPK61878.1"/>
    </source>
</evidence>
<reference evidence="1 2" key="1">
    <citation type="submission" date="2018-02" db="EMBL/GenBank/DDBJ databases">
        <title>Genomic Encyclopedia of Archaeal and Bacterial Type Strains, Phase II (KMG-II): from individual species to whole genera.</title>
        <authorList>
            <person name="Goeker M."/>
        </authorList>
    </citation>
    <scope>NUCLEOTIDE SEQUENCE [LARGE SCALE GENOMIC DNA]</scope>
    <source>
        <strain evidence="1 2">YU 961-1</strain>
    </source>
</reference>
<name>A0A2S6GBY6_9PSEU</name>
<dbReference type="NCBIfam" id="NF041510">
    <property type="entry name" value="AMED_5909_fam"/>
    <property type="match status" value="1"/>
</dbReference>